<comment type="similarity">
    <text evidence="2">Belongs to the glycosyltransferase 2 family.</text>
</comment>
<evidence type="ECO:0000313" key="7">
    <source>
        <dbReference type="Proteomes" id="UP001268542"/>
    </source>
</evidence>
<sequence>MARTAALTVVHGRADHLATQERSLAAGDRLPDVRVVVAMADPDVPGDDVVHLAGDPRALPVAAARNAAAASALERGAEVLVFLDVDCLVGAATLRAYEQAVVARPDAVWSGPATYLPAEARPYRLEDLPHLDAPHAARPAPAPGEQQREDRWELFWSLGFAVHRDAWETIGGFDEAYAGYGAEDTDFGQRARRAGLELWWDGGARIYHQHHPVSRPPVEHAAAIVRNGALFHERWGWWPMAGWLEEMADLGVVRRDGDGWRLVEAG</sequence>
<dbReference type="InterPro" id="IPR029044">
    <property type="entry name" value="Nucleotide-diphossugar_trans"/>
</dbReference>
<gene>
    <name evidence="6" type="ORF">RDV89_00155</name>
</gene>
<keyword evidence="3 6" id="KW-0328">Glycosyltransferase</keyword>
<evidence type="ECO:0000256" key="2">
    <source>
        <dbReference type="ARBA" id="ARBA00006739"/>
    </source>
</evidence>
<evidence type="ECO:0000256" key="4">
    <source>
        <dbReference type="ARBA" id="ARBA00022679"/>
    </source>
</evidence>
<keyword evidence="7" id="KW-1185">Reference proteome</keyword>
<dbReference type="GO" id="GO:0016757">
    <property type="term" value="F:glycosyltransferase activity"/>
    <property type="evidence" value="ECO:0007669"/>
    <property type="project" value="UniProtKB-KW"/>
</dbReference>
<reference evidence="6 7" key="1">
    <citation type="submission" date="2023-08" db="EMBL/GenBank/DDBJ databases">
        <title>Nocardioides seae sp. nov., a bacterium isolated from a soil.</title>
        <authorList>
            <person name="Wang X."/>
        </authorList>
    </citation>
    <scope>NUCLEOTIDE SEQUENCE [LARGE SCALE GENOMIC DNA]</scope>
    <source>
        <strain evidence="6 7">YZH12</strain>
    </source>
</reference>
<comment type="caution">
    <text evidence="6">The sequence shown here is derived from an EMBL/GenBank/DDBJ whole genome shotgun (WGS) entry which is preliminary data.</text>
</comment>
<evidence type="ECO:0000259" key="5">
    <source>
        <dbReference type="Pfam" id="PF02709"/>
    </source>
</evidence>
<accession>A0ABU3PRE1</accession>
<protein>
    <submittedName>
        <fullName evidence="6">Galactosyltransferase-related protein</fullName>
    </submittedName>
</protein>
<dbReference type="InterPro" id="IPR027791">
    <property type="entry name" value="Galactosyl_T_C"/>
</dbReference>
<organism evidence="6 7">
    <name type="scientific">Nocardioides imazamoxiresistens</name>
    <dbReference type="NCBI Taxonomy" id="3231893"/>
    <lineage>
        <taxon>Bacteria</taxon>
        <taxon>Bacillati</taxon>
        <taxon>Actinomycetota</taxon>
        <taxon>Actinomycetes</taxon>
        <taxon>Propionibacteriales</taxon>
        <taxon>Nocardioidaceae</taxon>
        <taxon>Nocardioides</taxon>
    </lineage>
</organism>
<dbReference type="PANTHER" id="PTHR43179">
    <property type="entry name" value="RHAMNOSYLTRANSFERASE WBBL"/>
    <property type="match status" value="1"/>
</dbReference>
<name>A0ABU3PRE1_9ACTN</name>
<dbReference type="SUPFAM" id="SSF53448">
    <property type="entry name" value="Nucleotide-diphospho-sugar transferases"/>
    <property type="match status" value="1"/>
</dbReference>
<dbReference type="Pfam" id="PF02709">
    <property type="entry name" value="Glyco_transf_7C"/>
    <property type="match status" value="1"/>
</dbReference>
<comment type="pathway">
    <text evidence="1">Cell wall biogenesis; cell wall polysaccharide biosynthesis.</text>
</comment>
<dbReference type="Proteomes" id="UP001268542">
    <property type="component" value="Unassembled WGS sequence"/>
</dbReference>
<evidence type="ECO:0000256" key="1">
    <source>
        <dbReference type="ARBA" id="ARBA00004776"/>
    </source>
</evidence>
<dbReference type="Gene3D" id="3.90.550.10">
    <property type="entry name" value="Spore Coat Polysaccharide Biosynthesis Protein SpsA, Chain A"/>
    <property type="match status" value="1"/>
</dbReference>
<evidence type="ECO:0000313" key="6">
    <source>
        <dbReference type="EMBL" id="MDT9591456.1"/>
    </source>
</evidence>
<proteinExistence type="inferred from homology"/>
<evidence type="ECO:0000256" key="3">
    <source>
        <dbReference type="ARBA" id="ARBA00022676"/>
    </source>
</evidence>
<keyword evidence="4" id="KW-0808">Transferase</keyword>
<dbReference type="RefSeq" id="WP_315730420.1">
    <property type="nucleotide sequence ID" value="NZ_JAVYII010000001.1"/>
</dbReference>
<dbReference type="PANTHER" id="PTHR43179:SF12">
    <property type="entry name" value="GALACTOFURANOSYLTRANSFERASE GLFT2"/>
    <property type="match status" value="1"/>
</dbReference>
<dbReference type="EMBL" id="JAVYII010000001">
    <property type="protein sequence ID" value="MDT9591456.1"/>
    <property type="molecule type" value="Genomic_DNA"/>
</dbReference>
<feature type="domain" description="Galactosyltransferase C-terminal" evidence="5">
    <location>
        <begin position="153"/>
        <end position="198"/>
    </location>
</feature>